<dbReference type="PROSITE" id="PS50294">
    <property type="entry name" value="WD_REPEATS_REGION"/>
    <property type="match status" value="1"/>
</dbReference>
<dbReference type="PROSITE" id="PS50837">
    <property type="entry name" value="NACHT"/>
    <property type="match status" value="1"/>
</dbReference>
<dbReference type="InterPro" id="IPR027417">
    <property type="entry name" value="P-loop_NTPase"/>
</dbReference>
<protein>
    <recommendedName>
        <fullName evidence="4">NACHT domain-containing protein</fullName>
    </recommendedName>
</protein>
<dbReference type="Gene3D" id="3.40.50.300">
    <property type="entry name" value="P-loop containing nucleotide triphosphate hydrolases"/>
    <property type="match status" value="1"/>
</dbReference>
<sequence>MPWSKKSTASTVADPDQVVDPTTTFPDGIDVWHDPANAKVDICFIHGLTGDRDHTWTAQHQPEPWPKSLLVAKIPDARILTYGYDAYVLQTSVASSNKLIDHATNLVSDLANDRLVSSASSRPLIFVCHSLGGLVCKKAVLLSRISPEPHLRDIFDSLKGVLFMGTPHRGSWIADWSKIPASCLGVVKSTNQNILTVLRTDDQLLEAIQRDFLGMLRQMVGGAAADPNHLLLRRASPGYTPLSIHANHSNMVKFSSDRDTGFKRVAGELMRWTSQLRTQRQELSQRDLSFMESLLVTNSLHEMQRILDDKGGLLPDAFSWILTNDDFRQWQTNKQSRMLWIKGDLGKGKTMLLCGIVENLQLHAPETPLTCFFCQESDSKFNSASAVLRGLIYMLLNSQRHIIAEMRREYGHVIKNLSDDTSCVIPLAEMLNSAMLHPSLGKVYAIIDGLDECKKDLSQLLSAIRKISSQTPHVKWIVSSRNALKIGEQLKLVRDEKVVVSLEMNHAAIAASVSTYISARVEELSFLKDYDEATKDAVRKYLTDNANDTFLWVSLVCKQLQDINIAVIDKLTDFPPGLDDFYQRMFNEMLESEDGDLCQSILKLMLTTYRPLALIELASLVTELWNTSTQEQVRAVRCCGSFLSLRENTISFIHQSAKDFVLKSGIPKAHEVALSNSLSIMSRTLKYNMLDIGHPGMLIDESHLRVDVLGAALYSCTFWMDHASDLITDTPLAKVAVYLTKYLEEVYHFLRKYVLYWMESLAILKQTSEGYRAIDRLRDISSRYRSGVPSESWYTEPTKIGDWYLSYLGLLWSTELTLLYGGWIMERAPLQVYGGVLIFSPVNHPIWDLLYRQRFLCIKRVDGITSPSATILEGHTKTVDAVAFSADSDVLASCSGDGTVRIWNVFAGLCNTKFTNYKSLSGLVTLSPAGDMVSYPSLNETVEVRDTASGRRIQVLKRCHGLSALKFSLDGKTVALGFQNGTVRLWDIFTASNLVLKASENAAPVCSLDFASDKKTLAVCFKNDSVGIWSIDTGQHQKTMAYKNCTSVQFWSSSKELTILSDGGVVSQIDTTTWRSKLHPYWYAMGFWATWWPWYSSNSSANPKPVMAFGAVHPACVATSLAGEGIWVHPWPKARYHVASSDLLSDIHLLSFSPNGTKLLSCHEDRIIRIWDRFYGEWPLTTAKSPIIGHAFSPNGTMFATLHHSGRVRITRLWPRDETFLSTRFPGSLALAFSPDSRFLALGSAMGNVEIHNLEENTVRCYGREGKDLEVVALAFLDEDTLAFADRKTNQVGTLRFKSDEPSASVVANAVVEEYPFEYLPFEKRVFEAANGEDKPPRFLMRGSRFVAMDWGYLLGQGSSTKTELGLQGRMFVKNDWLELDGKGLIWLPPNSRPVCAAIHRDVIVLGQGTGFDLLIRFDLSRLPA</sequence>
<keyword evidence="2" id="KW-0677">Repeat</keyword>
<evidence type="ECO:0000256" key="1">
    <source>
        <dbReference type="ARBA" id="ARBA00022574"/>
    </source>
</evidence>
<feature type="repeat" description="WD" evidence="3">
    <location>
        <begin position="1150"/>
        <end position="1172"/>
    </location>
</feature>
<dbReference type="OrthoDB" id="538223at2759"/>
<evidence type="ECO:0000313" key="6">
    <source>
        <dbReference type="Proteomes" id="UP000277212"/>
    </source>
</evidence>
<dbReference type="SMART" id="SM00320">
    <property type="entry name" value="WD40"/>
    <property type="match status" value="6"/>
</dbReference>
<gene>
    <name evidence="5" type="ORF">CDV36_014435</name>
</gene>
<name>A0A3M2RI78_9HYPO</name>
<dbReference type="InterPro" id="IPR036322">
    <property type="entry name" value="WD40_repeat_dom_sf"/>
</dbReference>
<comment type="caution">
    <text evidence="5">The sequence shown here is derived from an EMBL/GenBank/DDBJ whole genome shotgun (WGS) entry which is preliminary data.</text>
</comment>
<dbReference type="Pfam" id="PF00400">
    <property type="entry name" value="WD40"/>
    <property type="match status" value="3"/>
</dbReference>
<accession>A0A3M2RI78</accession>
<evidence type="ECO:0000259" key="4">
    <source>
        <dbReference type="PROSITE" id="PS50837"/>
    </source>
</evidence>
<organism evidence="5 6">
    <name type="scientific">Fusarium kuroshium</name>
    <dbReference type="NCBI Taxonomy" id="2010991"/>
    <lineage>
        <taxon>Eukaryota</taxon>
        <taxon>Fungi</taxon>
        <taxon>Dikarya</taxon>
        <taxon>Ascomycota</taxon>
        <taxon>Pezizomycotina</taxon>
        <taxon>Sordariomycetes</taxon>
        <taxon>Hypocreomycetidae</taxon>
        <taxon>Hypocreales</taxon>
        <taxon>Nectriaceae</taxon>
        <taxon>Fusarium</taxon>
        <taxon>Fusarium solani species complex</taxon>
    </lineage>
</organism>
<dbReference type="InterPro" id="IPR001680">
    <property type="entry name" value="WD40_rpt"/>
</dbReference>
<dbReference type="SUPFAM" id="SSF50978">
    <property type="entry name" value="WD40 repeat-like"/>
    <property type="match status" value="1"/>
</dbReference>
<evidence type="ECO:0000313" key="5">
    <source>
        <dbReference type="EMBL" id="RMJ04898.1"/>
    </source>
</evidence>
<evidence type="ECO:0000256" key="3">
    <source>
        <dbReference type="PROSITE-ProRule" id="PRU00221"/>
    </source>
</evidence>
<dbReference type="InterPro" id="IPR015943">
    <property type="entry name" value="WD40/YVTN_repeat-like_dom_sf"/>
</dbReference>
<feature type="domain" description="NACHT" evidence="4">
    <location>
        <begin position="337"/>
        <end position="481"/>
    </location>
</feature>
<dbReference type="Gene3D" id="2.130.10.10">
    <property type="entry name" value="YVTN repeat-like/Quinoprotein amine dehydrogenase"/>
    <property type="match status" value="2"/>
</dbReference>
<dbReference type="InterPro" id="IPR056884">
    <property type="entry name" value="NPHP3-like_N"/>
</dbReference>
<feature type="repeat" description="WD" evidence="3">
    <location>
        <begin position="872"/>
        <end position="905"/>
    </location>
</feature>
<dbReference type="PROSITE" id="PS50082">
    <property type="entry name" value="WD_REPEATS_2"/>
    <property type="match status" value="3"/>
</dbReference>
<feature type="repeat" description="WD" evidence="3">
    <location>
        <begin position="962"/>
        <end position="996"/>
    </location>
</feature>
<keyword evidence="6" id="KW-1185">Reference proteome</keyword>
<dbReference type="Proteomes" id="UP000277212">
    <property type="component" value="Unassembled WGS sequence"/>
</dbReference>
<dbReference type="Pfam" id="PF24883">
    <property type="entry name" value="NPHP3_N"/>
    <property type="match status" value="1"/>
</dbReference>
<dbReference type="InterPro" id="IPR029058">
    <property type="entry name" value="AB_hydrolase_fold"/>
</dbReference>
<proteinExistence type="predicted"/>
<keyword evidence="1 3" id="KW-0853">WD repeat</keyword>
<dbReference type="PANTHER" id="PTHR10039:SF5">
    <property type="entry name" value="NACHT DOMAIN-CONTAINING PROTEIN"/>
    <property type="match status" value="1"/>
</dbReference>
<dbReference type="Gene3D" id="3.40.50.1820">
    <property type="entry name" value="alpha/beta hydrolase"/>
    <property type="match status" value="1"/>
</dbReference>
<dbReference type="EMBL" id="NKUJ01000457">
    <property type="protein sequence ID" value="RMJ04898.1"/>
    <property type="molecule type" value="Genomic_DNA"/>
</dbReference>
<evidence type="ECO:0000256" key="2">
    <source>
        <dbReference type="ARBA" id="ARBA00022737"/>
    </source>
</evidence>
<dbReference type="InterPro" id="IPR007111">
    <property type="entry name" value="NACHT_NTPase"/>
</dbReference>
<dbReference type="PROSITE" id="PS00678">
    <property type="entry name" value="WD_REPEATS_1"/>
    <property type="match status" value="2"/>
</dbReference>
<reference evidence="5 6" key="1">
    <citation type="submission" date="2017-06" db="EMBL/GenBank/DDBJ databases">
        <title>Comparative genomic analysis of Ambrosia Fusariam Clade fungi.</title>
        <authorList>
            <person name="Stajich J.E."/>
            <person name="Carrillo J."/>
            <person name="Kijimoto T."/>
            <person name="Eskalen A."/>
            <person name="O'Donnell K."/>
            <person name="Kasson M."/>
        </authorList>
    </citation>
    <scope>NUCLEOTIDE SEQUENCE [LARGE SCALE GENOMIC DNA]</scope>
    <source>
        <strain evidence="5">UCR3666</strain>
    </source>
</reference>
<dbReference type="SUPFAM" id="SSF53474">
    <property type="entry name" value="alpha/beta-Hydrolases"/>
    <property type="match status" value="1"/>
</dbReference>
<dbReference type="InterPro" id="IPR019775">
    <property type="entry name" value="WD40_repeat_CS"/>
</dbReference>
<dbReference type="PANTHER" id="PTHR10039">
    <property type="entry name" value="AMELOGENIN"/>
    <property type="match status" value="1"/>
</dbReference>